<organism evidence="2 3">
    <name type="scientific">Congregibacter variabilis</name>
    <dbReference type="NCBI Taxonomy" id="3081200"/>
    <lineage>
        <taxon>Bacteria</taxon>
        <taxon>Pseudomonadati</taxon>
        <taxon>Pseudomonadota</taxon>
        <taxon>Gammaproteobacteria</taxon>
        <taxon>Cellvibrionales</taxon>
        <taxon>Halieaceae</taxon>
        <taxon>Congregibacter</taxon>
    </lineage>
</organism>
<protein>
    <submittedName>
        <fullName evidence="2">Uncharacterized protein</fullName>
    </submittedName>
</protein>
<keyword evidence="1" id="KW-1133">Transmembrane helix</keyword>
<proteinExistence type="predicted"/>
<gene>
    <name evidence="2" type="ORF">R0135_02990</name>
</gene>
<accession>A0ABZ0I6E6</accession>
<reference evidence="2 3" key="1">
    <citation type="submission" date="2023-10" db="EMBL/GenBank/DDBJ databases">
        <title>Two novel species belonging to the OM43/NOR5 clade.</title>
        <authorList>
            <person name="Park M."/>
        </authorList>
    </citation>
    <scope>NUCLEOTIDE SEQUENCE [LARGE SCALE GENOMIC DNA]</scope>
    <source>
        <strain evidence="2 3">IMCC43200</strain>
    </source>
</reference>
<evidence type="ECO:0000256" key="1">
    <source>
        <dbReference type="SAM" id="Phobius"/>
    </source>
</evidence>
<name>A0ABZ0I6E6_9GAMM</name>
<dbReference type="EMBL" id="CP136864">
    <property type="protein sequence ID" value="WOJ94144.1"/>
    <property type="molecule type" value="Genomic_DNA"/>
</dbReference>
<dbReference type="Proteomes" id="UP001626537">
    <property type="component" value="Chromosome"/>
</dbReference>
<keyword evidence="3" id="KW-1185">Reference proteome</keyword>
<feature type="transmembrane region" description="Helical" evidence="1">
    <location>
        <begin position="24"/>
        <end position="42"/>
    </location>
</feature>
<sequence length="48" mass="5225">MMTVIITTVATASAVLFDFSGPLAAMALIPFCIWLVSDWYLANNAARF</sequence>
<evidence type="ECO:0000313" key="3">
    <source>
        <dbReference type="Proteomes" id="UP001626537"/>
    </source>
</evidence>
<keyword evidence="1" id="KW-0472">Membrane</keyword>
<dbReference type="RefSeq" id="WP_407348782.1">
    <property type="nucleotide sequence ID" value="NZ_CP136864.1"/>
</dbReference>
<evidence type="ECO:0000313" key="2">
    <source>
        <dbReference type="EMBL" id="WOJ94144.1"/>
    </source>
</evidence>
<keyword evidence="1" id="KW-0812">Transmembrane</keyword>